<name>A0ABD1TI48_9LAMI</name>
<evidence type="ECO:0000313" key="2">
    <source>
        <dbReference type="EMBL" id="KAL2512404.1"/>
    </source>
</evidence>
<gene>
    <name evidence="2" type="ORF">Adt_18004</name>
</gene>
<feature type="region of interest" description="Disordered" evidence="1">
    <location>
        <begin position="96"/>
        <end position="118"/>
    </location>
</feature>
<dbReference type="Proteomes" id="UP001604336">
    <property type="component" value="Unassembled WGS sequence"/>
</dbReference>
<proteinExistence type="predicted"/>
<protein>
    <submittedName>
        <fullName evidence="2">Uncharacterized protein</fullName>
    </submittedName>
</protein>
<dbReference type="AlphaFoldDB" id="A0ABD1TI48"/>
<sequence>MEDEKVNEIVTLFEEILAELFHATKPRQRPGTLKLVSPLRKFSNKSKIKIFKSRKFGSCSAVKSKNLGKSPHSGSSVSDGFVSKSIHVTSPRKWSDYTTSKESLEPMMVTEMTPDSDD</sequence>
<accession>A0ABD1TI48</accession>
<evidence type="ECO:0000256" key="1">
    <source>
        <dbReference type="SAM" id="MobiDB-lite"/>
    </source>
</evidence>
<reference evidence="3" key="1">
    <citation type="submission" date="2024-07" db="EMBL/GenBank/DDBJ databases">
        <title>Two chromosome-level genome assemblies of Korean endemic species Abeliophyllum distichum and Forsythia ovata (Oleaceae).</title>
        <authorList>
            <person name="Jang H."/>
        </authorList>
    </citation>
    <scope>NUCLEOTIDE SEQUENCE [LARGE SCALE GENOMIC DNA]</scope>
</reference>
<dbReference type="EMBL" id="JBFOLK010000005">
    <property type="protein sequence ID" value="KAL2512404.1"/>
    <property type="molecule type" value="Genomic_DNA"/>
</dbReference>
<organism evidence="2 3">
    <name type="scientific">Abeliophyllum distichum</name>
    <dbReference type="NCBI Taxonomy" id="126358"/>
    <lineage>
        <taxon>Eukaryota</taxon>
        <taxon>Viridiplantae</taxon>
        <taxon>Streptophyta</taxon>
        <taxon>Embryophyta</taxon>
        <taxon>Tracheophyta</taxon>
        <taxon>Spermatophyta</taxon>
        <taxon>Magnoliopsida</taxon>
        <taxon>eudicotyledons</taxon>
        <taxon>Gunneridae</taxon>
        <taxon>Pentapetalae</taxon>
        <taxon>asterids</taxon>
        <taxon>lamiids</taxon>
        <taxon>Lamiales</taxon>
        <taxon>Oleaceae</taxon>
        <taxon>Forsythieae</taxon>
        <taxon>Abeliophyllum</taxon>
    </lineage>
</organism>
<keyword evidence="3" id="KW-1185">Reference proteome</keyword>
<comment type="caution">
    <text evidence="2">The sequence shown here is derived from an EMBL/GenBank/DDBJ whole genome shotgun (WGS) entry which is preliminary data.</text>
</comment>
<evidence type="ECO:0000313" key="3">
    <source>
        <dbReference type="Proteomes" id="UP001604336"/>
    </source>
</evidence>